<sequence length="374" mass="39926">MKRKRGTHDMGKDYYSILGVPKDADDDQLKKAYRKLAVKWHPDKNPDKQQEASEKFKEIGEAYDVLSDKQKREIYDRYGEEGLKMGGPPPPGAGDGGYAGFSGMPAGGGGGYSFDQDAAQKIFEQLFGGGLGGGLGGMGGGLGGGGGPRVRMFRGGDGGGGFGGLGGMFGGDEDDSGGGFGGFGGFGSGAPRPPRTVEVPLVCTLQELAKGTTKKRKITRHVLRDGKPQPKEEVLEIPVKPGWKDGTRITYGGMGDELPGKPPQDLVFVVREAPDERFRREGDDLLLRVRVPLATAMSEGKVDVPALDGRTLRVPLKEVVTPGSERVIRGEGMPVSKNPGQKGNLRLQMDVQFPKRQLSEAEGAQLRRLLDGKM</sequence>
<dbReference type="PANTHER" id="PTHR24078:SF562">
    <property type="entry name" value="DNAJ DOMAIN CONTAINING PROTEIN"/>
    <property type="match status" value="1"/>
</dbReference>
<dbReference type="InterPro" id="IPR008971">
    <property type="entry name" value="HSP40/DnaJ_pept-bd"/>
</dbReference>
<dbReference type="Proteomes" id="UP001445335">
    <property type="component" value="Unassembled WGS sequence"/>
</dbReference>
<dbReference type="PANTHER" id="PTHR24078">
    <property type="entry name" value="DNAJ HOMOLOG SUBFAMILY C MEMBER"/>
    <property type="match status" value="1"/>
</dbReference>
<dbReference type="FunFam" id="2.60.260.20:FF:000015">
    <property type="entry name" value="Heat shock protein 40"/>
    <property type="match status" value="1"/>
</dbReference>
<name>A0AAW1QYI6_9CHLO</name>
<dbReference type="Pfam" id="PF01556">
    <property type="entry name" value="DnaJ_C"/>
    <property type="match status" value="1"/>
</dbReference>
<dbReference type="SUPFAM" id="SSF49493">
    <property type="entry name" value="HSP40/DnaJ peptide-binding domain"/>
    <property type="match status" value="2"/>
</dbReference>
<dbReference type="InterPro" id="IPR036869">
    <property type="entry name" value="J_dom_sf"/>
</dbReference>
<dbReference type="AlphaFoldDB" id="A0AAW1QYI6"/>
<dbReference type="SUPFAM" id="SSF46565">
    <property type="entry name" value="Chaperone J-domain"/>
    <property type="match status" value="1"/>
</dbReference>
<dbReference type="GO" id="GO:0051087">
    <property type="term" value="F:protein-folding chaperone binding"/>
    <property type="evidence" value="ECO:0007669"/>
    <property type="project" value="TreeGrafter"/>
</dbReference>
<organism evidence="3 4">
    <name type="scientific">Elliptochloris bilobata</name>
    <dbReference type="NCBI Taxonomy" id="381761"/>
    <lineage>
        <taxon>Eukaryota</taxon>
        <taxon>Viridiplantae</taxon>
        <taxon>Chlorophyta</taxon>
        <taxon>core chlorophytes</taxon>
        <taxon>Trebouxiophyceae</taxon>
        <taxon>Trebouxiophyceae incertae sedis</taxon>
        <taxon>Elliptochloris clade</taxon>
        <taxon>Elliptochloris</taxon>
    </lineage>
</organism>
<dbReference type="GO" id="GO:0051082">
    <property type="term" value="F:unfolded protein binding"/>
    <property type="evidence" value="ECO:0007669"/>
    <property type="project" value="InterPro"/>
</dbReference>
<dbReference type="FunFam" id="1.10.287.110:FF:000072">
    <property type="entry name" value="DnaJ family protein"/>
    <property type="match status" value="1"/>
</dbReference>
<protein>
    <recommendedName>
        <fullName evidence="2">J domain-containing protein</fullName>
    </recommendedName>
</protein>
<dbReference type="Pfam" id="PF00226">
    <property type="entry name" value="DnaJ"/>
    <property type="match status" value="1"/>
</dbReference>
<evidence type="ECO:0000259" key="2">
    <source>
        <dbReference type="PROSITE" id="PS50076"/>
    </source>
</evidence>
<dbReference type="PRINTS" id="PR00625">
    <property type="entry name" value="JDOMAIN"/>
</dbReference>
<dbReference type="GO" id="GO:0005829">
    <property type="term" value="C:cytosol"/>
    <property type="evidence" value="ECO:0007669"/>
    <property type="project" value="TreeGrafter"/>
</dbReference>
<evidence type="ECO:0000313" key="3">
    <source>
        <dbReference type="EMBL" id="KAK9826370.1"/>
    </source>
</evidence>
<dbReference type="InterPro" id="IPR002939">
    <property type="entry name" value="DnaJ_C"/>
</dbReference>
<dbReference type="EMBL" id="JALJOU010000066">
    <property type="protein sequence ID" value="KAK9826370.1"/>
    <property type="molecule type" value="Genomic_DNA"/>
</dbReference>
<reference evidence="3 4" key="1">
    <citation type="journal article" date="2024" name="Nat. Commun.">
        <title>Phylogenomics reveals the evolutionary origins of lichenization in chlorophyte algae.</title>
        <authorList>
            <person name="Puginier C."/>
            <person name="Libourel C."/>
            <person name="Otte J."/>
            <person name="Skaloud P."/>
            <person name="Haon M."/>
            <person name="Grisel S."/>
            <person name="Petersen M."/>
            <person name="Berrin J.G."/>
            <person name="Delaux P.M."/>
            <person name="Dal Grande F."/>
            <person name="Keller J."/>
        </authorList>
    </citation>
    <scope>NUCLEOTIDE SEQUENCE [LARGE SCALE GENOMIC DNA]</scope>
    <source>
        <strain evidence="3 4">SAG 245.80</strain>
    </source>
</reference>
<dbReference type="CDD" id="cd10747">
    <property type="entry name" value="DnaJ_C"/>
    <property type="match status" value="1"/>
</dbReference>
<evidence type="ECO:0000256" key="1">
    <source>
        <dbReference type="ARBA" id="ARBA00023186"/>
    </source>
</evidence>
<dbReference type="InterPro" id="IPR051339">
    <property type="entry name" value="DnaJ_subfamily_B"/>
</dbReference>
<dbReference type="SMART" id="SM00271">
    <property type="entry name" value="DnaJ"/>
    <property type="match status" value="1"/>
</dbReference>
<dbReference type="InterPro" id="IPR001623">
    <property type="entry name" value="DnaJ_domain"/>
</dbReference>
<proteinExistence type="predicted"/>
<keyword evidence="4" id="KW-1185">Reference proteome</keyword>
<dbReference type="PROSITE" id="PS50076">
    <property type="entry name" value="DNAJ_2"/>
    <property type="match status" value="1"/>
</dbReference>
<gene>
    <name evidence="3" type="ORF">WJX81_003911</name>
</gene>
<dbReference type="CDD" id="cd06257">
    <property type="entry name" value="DnaJ"/>
    <property type="match status" value="1"/>
</dbReference>
<dbReference type="InterPro" id="IPR018253">
    <property type="entry name" value="DnaJ_domain_CS"/>
</dbReference>
<dbReference type="FunFam" id="2.60.260.20:FF:000006">
    <property type="entry name" value="DnaJ subfamily B member 13"/>
    <property type="match status" value="1"/>
</dbReference>
<feature type="domain" description="J" evidence="2">
    <location>
        <begin position="13"/>
        <end position="79"/>
    </location>
</feature>
<dbReference type="PROSITE" id="PS00636">
    <property type="entry name" value="DNAJ_1"/>
    <property type="match status" value="1"/>
</dbReference>
<comment type="caution">
    <text evidence="3">The sequence shown here is derived from an EMBL/GenBank/DDBJ whole genome shotgun (WGS) entry which is preliminary data.</text>
</comment>
<dbReference type="Gene3D" id="1.10.287.110">
    <property type="entry name" value="DnaJ domain"/>
    <property type="match status" value="1"/>
</dbReference>
<evidence type="ECO:0000313" key="4">
    <source>
        <dbReference type="Proteomes" id="UP001445335"/>
    </source>
</evidence>
<dbReference type="GO" id="GO:0006457">
    <property type="term" value="P:protein folding"/>
    <property type="evidence" value="ECO:0007669"/>
    <property type="project" value="InterPro"/>
</dbReference>
<dbReference type="Gene3D" id="2.60.260.20">
    <property type="entry name" value="Urease metallochaperone UreE, N-terminal domain"/>
    <property type="match status" value="2"/>
</dbReference>
<keyword evidence="1" id="KW-0143">Chaperone</keyword>
<accession>A0AAW1QYI6</accession>